<keyword evidence="2" id="KW-0472">Membrane</keyword>
<organism evidence="3 4">
    <name type="scientific">Synoicihabitans lomoniglobus</name>
    <dbReference type="NCBI Taxonomy" id="2909285"/>
    <lineage>
        <taxon>Bacteria</taxon>
        <taxon>Pseudomonadati</taxon>
        <taxon>Verrucomicrobiota</taxon>
        <taxon>Opitutia</taxon>
        <taxon>Opitutales</taxon>
        <taxon>Opitutaceae</taxon>
        <taxon>Synoicihabitans</taxon>
    </lineage>
</organism>
<dbReference type="AlphaFoldDB" id="A0AAE9ZV11"/>
<gene>
    <name evidence="3" type="ORF">PXH66_14830</name>
</gene>
<proteinExistence type="predicted"/>
<feature type="region of interest" description="Disordered" evidence="1">
    <location>
        <begin position="100"/>
        <end position="119"/>
    </location>
</feature>
<accession>A0AAE9ZV11</accession>
<dbReference type="RefSeq" id="WP_330929817.1">
    <property type="nucleotide sequence ID" value="NZ_CP119075.1"/>
</dbReference>
<evidence type="ECO:0000313" key="3">
    <source>
        <dbReference type="EMBL" id="WED63609.1"/>
    </source>
</evidence>
<keyword evidence="2" id="KW-1133">Transmembrane helix</keyword>
<dbReference type="EMBL" id="CP119075">
    <property type="protein sequence ID" value="WED63609.1"/>
    <property type="molecule type" value="Genomic_DNA"/>
</dbReference>
<evidence type="ECO:0008006" key="5">
    <source>
        <dbReference type="Google" id="ProtNLM"/>
    </source>
</evidence>
<protein>
    <recommendedName>
        <fullName evidence="5">Transmembrane protein</fullName>
    </recommendedName>
</protein>
<evidence type="ECO:0000313" key="4">
    <source>
        <dbReference type="Proteomes" id="UP001218638"/>
    </source>
</evidence>
<reference evidence="3" key="1">
    <citation type="submission" date="2023-03" db="EMBL/GenBank/DDBJ databases">
        <title>Lomoglobus Profundus gen. nov., sp. nov., a novel member of the phylum Verrucomicrobia, isolated from deep-marine sediment of South China Sea.</title>
        <authorList>
            <person name="Ahmad T."/>
            <person name="Ishaq S.E."/>
            <person name="Wang F."/>
        </authorList>
    </citation>
    <scope>NUCLEOTIDE SEQUENCE</scope>
    <source>
        <strain evidence="3">LMO-M01</strain>
    </source>
</reference>
<sequence>MSDSPDPLDELLKTYPSPPPLAADFKAQVQQRIARSIPPHRHGWWANLNTTFAQPAFAVVFVFACTLLGLLLAEIRTSAERSRTHARVVDSYLQLINPRIEPDALTTPPPRRDQPEDAR</sequence>
<evidence type="ECO:0000256" key="1">
    <source>
        <dbReference type="SAM" id="MobiDB-lite"/>
    </source>
</evidence>
<feature type="transmembrane region" description="Helical" evidence="2">
    <location>
        <begin position="52"/>
        <end position="73"/>
    </location>
</feature>
<evidence type="ECO:0000256" key="2">
    <source>
        <dbReference type="SAM" id="Phobius"/>
    </source>
</evidence>
<feature type="compositionally biased region" description="Basic and acidic residues" evidence="1">
    <location>
        <begin position="110"/>
        <end position="119"/>
    </location>
</feature>
<dbReference type="KEGG" id="slom:PXH66_14830"/>
<keyword evidence="4" id="KW-1185">Reference proteome</keyword>
<name>A0AAE9ZV11_9BACT</name>
<dbReference type="Proteomes" id="UP001218638">
    <property type="component" value="Chromosome"/>
</dbReference>
<keyword evidence="2" id="KW-0812">Transmembrane</keyword>